<proteinExistence type="predicted"/>
<dbReference type="InterPro" id="IPR025688">
    <property type="entry name" value="PGDYG_prot"/>
</dbReference>
<accession>A0A402A1M3</accession>
<keyword evidence="2" id="KW-1185">Reference proteome</keyword>
<dbReference type="Pfam" id="PF14083">
    <property type="entry name" value="PGDYG"/>
    <property type="match status" value="1"/>
</dbReference>
<protein>
    <submittedName>
        <fullName evidence="1">Uncharacterized protein</fullName>
    </submittedName>
</protein>
<organism evidence="1 2">
    <name type="scientific">Tengunoibacter tsumagoiensis</name>
    <dbReference type="NCBI Taxonomy" id="2014871"/>
    <lineage>
        <taxon>Bacteria</taxon>
        <taxon>Bacillati</taxon>
        <taxon>Chloroflexota</taxon>
        <taxon>Ktedonobacteria</taxon>
        <taxon>Ktedonobacterales</taxon>
        <taxon>Dictyobacteraceae</taxon>
        <taxon>Tengunoibacter</taxon>
    </lineage>
</organism>
<evidence type="ECO:0000313" key="1">
    <source>
        <dbReference type="EMBL" id="GCE13060.1"/>
    </source>
</evidence>
<dbReference type="AlphaFoldDB" id="A0A402A1M3"/>
<dbReference type="EMBL" id="BIFR01000001">
    <property type="protein sequence ID" value="GCE13060.1"/>
    <property type="molecule type" value="Genomic_DNA"/>
</dbReference>
<name>A0A402A1M3_9CHLR</name>
<sequence>MGRARRLTAEDYQQRQGIILSLEGPERFEPGDYLARGVQDEEWPIAEESFRTNCEPIGEADAEGFFPYHAKDSVREACQIFEPFTVQRGNGDILSGKAGDYLVRSGNRTAIVDQAIFLKSYRPIVESE</sequence>
<comment type="caution">
    <text evidence="1">The sequence shown here is derived from an EMBL/GenBank/DDBJ whole genome shotgun (WGS) entry which is preliminary data.</text>
</comment>
<gene>
    <name evidence="1" type="ORF">KTT_29190</name>
</gene>
<reference evidence="2" key="1">
    <citation type="submission" date="2018-12" db="EMBL/GenBank/DDBJ databases">
        <title>Tengunoibacter tsumagoiensis gen. nov., sp. nov., Dictyobacter kobayashii sp. nov., D. alpinus sp. nov., and D. joshuensis sp. nov. and description of Dictyobacteraceae fam. nov. within the order Ktedonobacterales isolated from Tengu-no-mugimeshi.</title>
        <authorList>
            <person name="Wang C.M."/>
            <person name="Zheng Y."/>
            <person name="Sakai Y."/>
            <person name="Toyoda A."/>
            <person name="Minakuchi Y."/>
            <person name="Abe K."/>
            <person name="Yokota A."/>
            <person name="Yabe S."/>
        </authorList>
    </citation>
    <scope>NUCLEOTIDE SEQUENCE [LARGE SCALE GENOMIC DNA]</scope>
    <source>
        <strain evidence="2">Uno3</strain>
    </source>
</reference>
<evidence type="ECO:0000313" key="2">
    <source>
        <dbReference type="Proteomes" id="UP000287352"/>
    </source>
</evidence>
<dbReference type="Proteomes" id="UP000287352">
    <property type="component" value="Unassembled WGS sequence"/>
</dbReference>